<comment type="caution">
    <text evidence="2">The sequence shown here is derived from an EMBL/GenBank/DDBJ whole genome shotgun (WGS) entry which is preliminary data.</text>
</comment>
<protein>
    <recommendedName>
        <fullName evidence="4">F-box domain-containing protein</fullName>
    </recommendedName>
</protein>
<feature type="region of interest" description="Disordered" evidence="1">
    <location>
        <begin position="379"/>
        <end position="411"/>
    </location>
</feature>
<sequence length="411" mass="46515">MSHSNRPFDIAELRARLFEYLPRRALSAMTLVSRPFEATAWDHLTSQLTITPHARSSYLRHLAEDSLPNTTYRYCSAYIDLDVAPSEAIAVLLALTTTGIRAVEFAFRSWAKPGWAQHSELLFAALVKRMPSATHFTIDQMPARFQYYLLNPVTERLTSLNLNAPTSDIPPDLDPLHFPVLATLRLSCGYSSSTCPEFMALVAGFIHAPRLESLGFYNCLNYNGPAVCEVARHFSSSVRRLVLVDDSDPQDIHNPLPHLPELRVLEVDVRYADRYLDQPADFLQEKFPELTTLVLQGRPFDVFSGLECLSWDVIKDAIDALRSHVCRLECCYRVERAAYRGSFKTIAIKLLRDASGPDITTEGFLEIVESHREPFPRGVRPFDEFSNRSAHQSSNHGWGDLDDNNGWNVDQ</sequence>
<keyword evidence="3" id="KW-1185">Reference proteome</keyword>
<dbReference type="Proteomes" id="UP001465976">
    <property type="component" value="Unassembled WGS sequence"/>
</dbReference>
<evidence type="ECO:0000313" key="3">
    <source>
        <dbReference type="Proteomes" id="UP001465976"/>
    </source>
</evidence>
<accession>A0ABR3F5R9</accession>
<dbReference type="EMBL" id="JBAHYK010000904">
    <property type="protein sequence ID" value="KAL0570596.1"/>
    <property type="molecule type" value="Genomic_DNA"/>
</dbReference>
<proteinExistence type="predicted"/>
<evidence type="ECO:0008006" key="4">
    <source>
        <dbReference type="Google" id="ProtNLM"/>
    </source>
</evidence>
<dbReference type="SUPFAM" id="SSF52047">
    <property type="entry name" value="RNI-like"/>
    <property type="match status" value="1"/>
</dbReference>
<gene>
    <name evidence="2" type="ORF">V5O48_011363</name>
</gene>
<reference evidence="2 3" key="1">
    <citation type="submission" date="2024-02" db="EMBL/GenBank/DDBJ databases">
        <title>A draft genome for the cacao thread blight pathogen Marasmius crinis-equi.</title>
        <authorList>
            <person name="Cohen S.P."/>
            <person name="Baruah I.K."/>
            <person name="Amoako-Attah I."/>
            <person name="Bukari Y."/>
            <person name="Meinhardt L.W."/>
            <person name="Bailey B.A."/>
        </authorList>
    </citation>
    <scope>NUCLEOTIDE SEQUENCE [LARGE SCALE GENOMIC DNA]</scope>
    <source>
        <strain evidence="2 3">GH-76</strain>
    </source>
</reference>
<dbReference type="InterPro" id="IPR032675">
    <property type="entry name" value="LRR_dom_sf"/>
</dbReference>
<dbReference type="Gene3D" id="3.80.10.10">
    <property type="entry name" value="Ribonuclease Inhibitor"/>
    <property type="match status" value="1"/>
</dbReference>
<feature type="compositionally biased region" description="Polar residues" evidence="1">
    <location>
        <begin position="387"/>
        <end position="396"/>
    </location>
</feature>
<evidence type="ECO:0000256" key="1">
    <source>
        <dbReference type="SAM" id="MobiDB-lite"/>
    </source>
</evidence>
<organism evidence="2 3">
    <name type="scientific">Marasmius crinis-equi</name>
    <dbReference type="NCBI Taxonomy" id="585013"/>
    <lineage>
        <taxon>Eukaryota</taxon>
        <taxon>Fungi</taxon>
        <taxon>Dikarya</taxon>
        <taxon>Basidiomycota</taxon>
        <taxon>Agaricomycotina</taxon>
        <taxon>Agaricomycetes</taxon>
        <taxon>Agaricomycetidae</taxon>
        <taxon>Agaricales</taxon>
        <taxon>Marasmiineae</taxon>
        <taxon>Marasmiaceae</taxon>
        <taxon>Marasmius</taxon>
    </lineage>
</organism>
<evidence type="ECO:0000313" key="2">
    <source>
        <dbReference type="EMBL" id="KAL0570596.1"/>
    </source>
</evidence>
<name>A0ABR3F5R9_9AGAR</name>